<dbReference type="STRING" id="109280.ENSHCOP00000021827"/>
<accession>A0A3Q2YSZ1</accession>
<dbReference type="InterPro" id="IPR003961">
    <property type="entry name" value="FN3_dom"/>
</dbReference>
<reference evidence="3" key="2">
    <citation type="submission" date="2025-09" db="UniProtKB">
        <authorList>
            <consortium name="Ensembl"/>
        </authorList>
    </citation>
    <scope>IDENTIFICATION</scope>
</reference>
<feature type="domain" description="Fibronectin type-III" evidence="2">
    <location>
        <begin position="227"/>
        <end position="324"/>
    </location>
</feature>
<evidence type="ECO:0000256" key="1">
    <source>
        <dbReference type="SAM" id="MobiDB-lite"/>
    </source>
</evidence>
<dbReference type="PANTHER" id="PTHR48483">
    <property type="entry name" value="INTERLEUKIN-27 SUBUNIT BETA"/>
    <property type="match status" value="1"/>
</dbReference>
<dbReference type="InterPro" id="IPR053073">
    <property type="entry name" value="IL11/IL27_subunit_beta"/>
</dbReference>
<evidence type="ECO:0000259" key="2">
    <source>
        <dbReference type="PROSITE" id="PS50853"/>
    </source>
</evidence>
<feature type="compositionally biased region" description="Basic and acidic residues" evidence="1">
    <location>
        <begin position="388"/>
        <end position="401"/>
    </location>
</feature>
<protein>
    <recommendedName>
        <fullName evidence="2">Fibronectin type-III domain-containing protein</fullName>
    </recommendedName>
</protein>
<proteinExistence type="predicted"/>
<feature type="region of interest" description="Disordered" evidence="1">
    <location>
        <begin position="388"/>
        <end position="420"/>
    </location>
</feature>
<dbReference type="AlphaFoldDB" id="A0A3Q2YSZ1"/>
<evidence type="ECO:0000313" key="3">
    <source>
        <dbReference type="Ensembl" id="ENSHCOP00000021827.1"/>
    </source>
</evidence>
<dbReference type="Ensembl" id="ENSHCOT00000002630.1">
    <property type="protein sequence ID" value="ENSHCOP00000021827.1"/>
    <property type="gene ID" value="ENSHCOG00000008976.1"/>
</dbReference>
<dbReference type="Pfam" id="PF00041">
    <property type="entry name" value="fn3"/>
    <property type="match status" value="1"/>
</dbReference>
<dbReference type="SMART" id="SM00060">
    <property type="entry name" value="FN3"/>
    <property type="match status" value="1"/>
</dbReference>
<dbReference type="Gene3D" id="2.60.40.10">
    <property type="entry name" value="Immunoglobulins"/>
    <property type="match status" value="2"/>
</dbReference>
<sequence>MLFIYSSGKFLTDPEIISEMFCQKRSECEAPSSPQCFRRNNESNVYDCEWSMKTTHRDNLQKHTSYQVKLRHRTKVTRNPLWSEWSPLVIVPAGDITVSLYTVDSLAECGSLNQTLKHYFPVHHEAAVTGVTYILKDTQSSGGCPCKKKTTHLTDRTEYTGYISYSPVNFSMIATNKAGSSPTAIIHVPAEPAPNLKGTIYKVGLELSAAYTVYCKDKCVGTFPKIAPQDLLAFNETHSSVTLSWNAIPTEDRRGVLTHYNVCSVQLSSNDEHKQCHRVPASVAIYRLENLMPVTKYNITVAGVTSAGEGPKATVTLNTQLINPMTGIGPCIHILCYVTQWSWFSNIAFFFLTNRMQEMLEEKEEVVTLQQLHPKDPVETTMPLNIDIERPRVSDGRRDDALSPSSIQQALRGSKEEEMPDQEEEQMLALLLYRNRLVFDMNTD</sequence>
<dbReference type="GeneTree" id="ENSGT00940000169112"/>
<dbReference type="CDD" id="cd00063">
    <property type="entry name" value="FN3"/>
    <property type="match status" value="1"/>
</dbReference>
<reference evidence="3" key="1">
    <citation type="submission" date="2025-08" db="UniProtKB">
        <authorList>
            <consortium name="Ensembl"/>
        </authorList>
    </citation>
    <scope>IDENTIFICATION</scope>
</reference>
<dbReference type="InterPro" id="IPR013783">
    <property type="entry name" value="Ig-like_fold"/>
</dbReference>
<dbReference type="Proteomes" id="UP000264820">
    <property type="component" value="Unplaced"/>
</dbReference>
<name>A0A3Q2YSZ1_HIPCM</name>
<organism evidence="3 4">
    <name type="scientific">Hippocampus comes</name>
    <name type="common">Tiger tail seahorse</name>
    <dbReference type="NCBI Taxonomy" id="109280"/>
    <lineage>
        <taxon>Eukaryota</taxon>
        <taxon>Metazoa</taxon>
        <taxon>Chordata</taxon>
        <taxon>Craniata</taxon>
        <taxon>Vertebrata</taxon>
        <taxon>Euteleostomi</taxon>
        <taxon>Actinopterygii</taxon>
        <taxon>Neopterygii</taxon>
        <taxon>Teleostei</taxon>
        <taxon>Neoteleostei</taxon>
        <taxon>Acanthomorphata</taxon>
        <taxon>Syngnathiaria</taxon>
        <taxon>Syngnathiformes</taxon>
        <taxon>Syngnathoidei</taxon>
        <taxon>Syngnathidae</taxon>
        <taxon>Hippocampus</taxon>
    </lineage>
</organism>
<keyword evidence="4" id="KW-1185">Reference proteome</keyword>
<evidence type="ECO:0000313" key="4">
    <source>
        <dbReference type="Proteomes" id="UP000264820"/>
    </source>
</evidence>
<dbReference type="PROSITE" id="PS50853">
    <property type="entry name" value="FN3"/>
    <property type="match status" value="1"/>
</dbReference>
<dbReference type="SUPFAM" id="SSF49265">
    <property type="entry name" value="Fibronectin type III"/>
    <property type="match status" value="2"/>
</dbReference>
<dbReference type="PANTHER" id="PTHR48483:SF1">
    <property type="entry name" value="INTERLEUKIN-12 RECEPTOR SUBUNIT BETA-1-RELATED"/>
    <property type="match status" value="1"/>
</dbReference>
<dbReference type="InterPro" id="IPR036116">
    <property type="entry name" value="FN3_sf"/>
</dbReference>